<sequence>MVGLAYDFLANPLGAVRLAFEKAVASSPPDADPAAAFRGNDWGAVDLFRDFLFEQGGLSQVPGQNSWAMEPSPSPGVRNMSSSTSQHGVKRGRNTEDDMDLNVILYVFVPYPP</sequence>
<gene>
    <name evidence="2" type="ORF">B296_00005937</name>
</gene>
<organism evidence="2 3">
    <name type="scientific">Ensete ventricosum</name>
    <name type="common">Abyssinian banana</name>
    <name type="synonym">Musa ensete</name>
    <dbReference type="NCBI Taxonomy" id="4639"/>
    <lineage>
        <taxon>Eukaryota</taxon>
        <taxon>Viridiplantae</taxon>
        <taxon>Streptophyta</taxon>
        <taxon>Embryophyta</taxon>
        <taxon>Tracheophyta</taxon>
        <taxon>Spermatophyta</taxon>
        <taxon>Magnoliopsida</taxon>
        <taxon>Liliopsida</taxon>
        <taxon>Zingiberales</taxon>
        <taxon>Musaceae</taxon>
        <taxon>Ensete</taxon>
    </lineage>
</organism>
<comment type="caution">
    <text evidence="2">The sequence shown here is derived from an EMBL/GenBank/DDBJ whole genome shotgun (WGS) entry which is preliminary data.</text>
</comment>
<feature type="region of interest" description="Disordered" evidence="1">
    <location>
        <begin position="62"/>
        <end position="95"/>
    </location>
</feature>
<evidence type="ECO:0000313" key="3">
    <source>
        <dbReference type="Proteomes" id="UP000287651"/>
    </source>
</evidence>
<dbReference type="AlphaFoldDB" id="A0A444C760"/>
<evidence type="ECO:0000313" key="2">
    <source>
        <dbReference type="EMBL" id="RRT83786.1"/>
    </source>
</evidence>
<evidence type="ECO:0000256" key="1">
    <source>
        <dbReference type="SAM" id="MobiDB-lite"/>
    </source>
</evidence>
<proteinExistence type="predicted"/>
<name>A0A444C760_ENSVE</name>
<reference evidence="3" key="1">
    <citation type="journal article" date="2014" name="Agronomy (Basel)">
        <title>A Draft Genome Sequence for Ensete ventricosum, the Drought-Tolerant Tree Against Hunger.</title>
        <authorList>
            <person name="Harrison J."/>
            <person name="Moore K.A."/>
            <person name="Paszkiewicz K."/>
            <person name="Jones T."/>
            <person name="Grant M."/>
            <person name="Ambacheew D."/>
            <person name="Muzemil S."/>
            <person name="Studholme D.J."/>
        </authorList>
    </citation>
    <scope>NUCLEOTIDE SEQUENCE [LARGE SCALE GENOMIC DNA]</scope>
</reference>
<dbReference type="Proteomes" id="UP000287651">
    <property type="component" value="Unassembled WGS sequence"/>
</dbReference>
<dbReference type="EMBL" id="AMZH03000432">
    <property type="protein sequence ID" value="RRT83786.1"/>
    <property type="molecule type" value="Genomic_DNA"/>
</dbReference>
<protein>
    <submittedName>
        <fullName evidence="2">Uncharacterized protein</fullName>
    </submittedName>
</protein>
<accession>A0A444C760</accession>